<evidence type="ECO:0000313" key="1">
    <source>
        <dbReference type="EMBL" id="KKK61921.1"/>
    </source>
</evidence>
<dbReference type="Pfam" id="PF05135">
    <property type="entry name" value="Phage_connect_1"/>
    <property type="match status" value="1"/>
</dbReference>
<gene>
    <name evidence="1" type="ORF">LCGC14_3009520</name>
</gene>
<dbReference type="CDD" id="cd08054">
    <property type="entry name" value="gp6"/>
    <property type="match status" value="1"/>
</dbReference>
<sequence length="88" mass="9980">MAKTVLITAPTTEPITPDELKTHLRIDDPVEDAYLSGLITTARKHLEEAYWTQFVTATYDQYFNKFSSPLVLDHSPLISMSSVKYTDT</sequence>
<dbReference type="EMBL" id="LAZR01062253">
    <property type="protein sequence ID" value="KKK61921.1"/>
    <property type="molecule type" value="Genomic_DNA"/>
</dbReference>
<name>A0A0F8ZPV2_9ZZZZ</name>
<dbReference type="NCBIfam" id="TIGR01560">
    <property type="entry name" value="put_DNA_pack"/>
    <property type="match status" value="1"/>
</dbReference>
<dbReference type="Gene3D" id="1.10.3230.30">
    <property type="entry name" value="Phage gp6-like head-tail connector protein"/>
    <property type="match status" value="1"/>
</dbReference>
<feature type="non-terminal residue" evidence="1">
    <location>
        <position position="88"/>
    </location>
</feature>
<reference evidence="1" key="1">
    <citation type="journal article" date="2015" name="Nature">
        <title>Complex archaea that bridge the gap between prokaryotes and eukaryotes.</title>
        <authorList>
            <person name="Spang A."/>
            <person name="Saw J.H."/>
            <person name="Jorgensen S.L."/>
            <person name="Zaremba-Niedzwiedzka K."/>
            <person name="Martijn J."/>
            <person name="Lind A.E."/>
            <person name="van Eijk R."/>
            <person name="Schleper C."/>
            <person name="Guy L."/>
            <person name="Ettema T.J."/>
        </authorList>
    </citation>
    <scope>NUCLEOTIDE SEQUENCE</scope>
</reference>
<proteinExistence type="predicted"/>
<accession>A0A0F8ZPV2</accession>
<comment type="caution">
    <text evidence="1">The sequence shown here is derived from an EMBL/GenBank/DDBJ whole genome shotgun (WGS) entry which is preliminary data.</text>
</comment>
<dbReference type="AlphaFoldDB" id="A0A0F8ZPV2"/>
<dbReference type="InterPro" id="IPR006450">
    <property type="entry name" value="Phage_HK97_gp6-like"/>
</dbReference>
<dbReference type="NCBIfam" id="TIGR02215">
    <property type="entry name" value="phage_chp_gp8"/>
    <property type="match status" value="1"/>
</dbReference>
<dbReference type="InterPro" id="IPR021146">
    <property type="entry name" value="Phage_gp6-like_head-tail"/>
</dbReference>
<organism evidence="1">
    <name type="scientific">marine sediment metagenome</name>
    <dbReference type="NCBI Taxonomy" id="412755"/>
    <lineage>
        <taxon>unclassified sequences</taxon>
        <taxon>metagenomes</taxon>
        <taxon>ecological metagenomes</taxon>
    </lineage>
</organism>
<protein>
    <submittedName>
        <fullName evidence="1">Uncharacterized protein</fullName>
    </submittedName>
</protein>
<dbReference type="InterPro" id="IPR011738">
    <property type="entry name" value="Phage_CHP"/>
</dbReference>